<organism evidence="1 2">
    <name type="scientific">Halobaculum saliterrae</name>
    <dbReference type="NCBI Taxonomy" id="2073113"/>
    <lineage>
        <taxon>Archaea</taxon>
        <taxon>Methanobacteriati</taxon>
        <taxon>Methanobacteriota</taxon>
        <taxon>Stenosarchaea group</taxon>
        <taxon>Halobacteria</taxon>
        <taxon>Halobacteriales</taxon>
        <taxon>Haloferacaceae</taxon>
        <taxon>Halobaculum</taxon>
    </lineage>
</organism>
<dbReference type="EMBL" id="WUUS01000001">
    <property type="protein sequence ID" value="MXR39856.1"/>
    <property type="molecule type" value="Genomic_DNA"/>
</dbReference>
<dbReference type="RefSeq" id="WP_159662363.1">
    <property type="nucleotide sequence ID" value="NZ_WUUS01000001.1"/>
</dbReference>
<proteinExistence type="predicted"/>
<gene>
    <name evidence="1" type="ORF">GRX01_00570</name>
</gene>
<accession>A0A6B0SQM7</accession>
<reference evidence="1 2" key="1">
    <citation type="submission" date="2019-12" db="EMBL/GenBank/DDBJ databases">
        <title>Isolation and characterization of three novel carbon monoxide-oxidizing members of Halobacteria from salione crusts and soils.</title>
        <authorList>
            <person name="Myers M.R."/>
            <person name="King G.M."/>
        </authorList>
    </citation>
    <scope>NUCLEOTIDE SEQUENCE [LARGE SCALE GENOMIC DNA]</scope>
    <source>
        <strain evidence="1 2">WSA2</strain>
    </source>
</reference>
<evidence type="ECO:0000313" key="2">
    <source>
        <dbReference type="Proteomes" id="UP000437065"/>
    </source>
</evidence>
<dbReference type="PROSITE" id="PS51318">
    <property type="entry name" value="TAT"/>
    <property type="match status" value="1"/>
</dbReference>
<dbReference type="Proteomes" id="UP000437065">
    <property type="component" value="Unassembled WGS sequence"/>
</dbReference>
<name>A0A6B0SQM7_9EURY</name>
<dbReference type="AlphaFoldDB" id="A0A6B0SQM7"/>
<evidence type="ECO:0000313" key="1">
    <source>
        <dbReference type="EMBL" id="MXR39856.1"/>
    </source>
</evidence>
<comment type="caution">
    <text evidence="1">The sequence shown here is derived from an EMBL/GenBank/DDBJ whole genome shotgun (WGS) entry which is preliminary data.</text>
</comment>
<protein>
    <submittedName>
        <fullName evidence="1">Uncharacterized protein</fullName>
    </submittedName>
</protein>
<dbReference type="InterPro" id="IPR006311">
    <property type="entry name" value="TAT_signal"/>
</dbReference>
<dbReference type="OrthoDB" id="269065at2157"/>
<sequence>MVPDLPSLSRRAVLAGAGFTLAGATLGVGAVAPTALPDPVTDQASKWLPDPTDHRWHPPVSEAHARDAVERLAAEVERGRDLWDELDTDDRFTGDGGWLEDARRHLREGRYREATFYATGGMQFAAEDVGVALARLDRPEADPEHLAERGAAIRERADRVLDGIDGYPVVDPGRDLGWYHDIERRVRLVRLDAHERDPDRDRAYDARDVGSIHAGNRQAAQRVRDAEHYREQLRELVDDDSGGDGGEPWADRIERLDEGFRGAIAEFPSREDVRAEIESIEEERGPGPYYTARWKLSMWCYDTDYLVADWDEGLALVNAVEAAQALAQRRAHDRAVDALVIDPDDRGFDSGHVVREKRAAMRRFRRVVGESPAPLLSILTERAGEDIDVAEVGFAGSYERPIWRDRVDAYCYALIARMKLKEYPRVYERFVSA</sequence>
<keyword evidence="2" id="KW-1185">Reference proteome</keyword>